<evidence type="ECO:0000313" key="9">
    <source>
        <dbReference type="Proteomes" id="UP001431532"/>
    </source>
</evidence>
<organism evidence="8 9">
    <name type="scientific">Peloplasma aerotolerans</name>
    <dbReference type="NCBI Taxonomy" id="3044389"/>
    <lineage>
        <taxon>Bacteria</taxon>
        <taxon>Bacillati</taxon>
        <taxon>Mycoplasmatota</taxon>
        <taxon>Mollicutes</taxon>
        <taxon>Acholeplasmatales</taxon>
        <taxon>Acholeplasmataceae</taxon>
        <taxon>Peloplasma</taxon>
    </lineage>
</organism>
<keyword evidence="3 6" id="KW-0812">Transmembrane</keyword>
<keyword evidence="4 6" id="KW-1133">Transmembrane helix</keyword>
<accession>A0AAW6UBF6</accession>
<dbReference type="InterPro" id="IPR036259">
    <property type="entry name" value="MFS_trans_sf"/>
</dbReference>
<feature type="transmembrane region" description="Helical" evidence="6">
    <location>
        <begin position="216"/>
        <end position="234"/>
    </location>
</feature>
<feature type="transmembrane region" description="Helical" evidence="6">
    <location>
        <begin position="280"/>
        <end position="298"/>
    </location>
</feature>
<name>A0AAW6UBF6_9MOLU</name>
<evidence type="ECO:0000256" key="5">
    <source>
        <dbReference type="ARBA" id="ARBA00023136"/>
    </source>
</evidence>
<feature type="transmembrane region" description="Helical" evidence="6">
    <location>
        <begin position="68"/>
        <end position="87"/>
    </location>
</feature>
<feature type="transmembrane region" description="Helical" evidence="6">
    <location>
        <begin position="129"/>
        <end position="147"/>
    </location>
</feature>
<reference evidence="8" key="1">
    <citation type="submission" date="2023-05" db="EMBL/GenBank/DDBJ databases">
        <title>Mariniplasma microaerophilum sp. nov., a novel anaerobic mollicute isolated from terrestrial mud volcano, Taman Peninsula, Russia.</title>
        <authorList>
            <person name="Khomyakova M.A."/>
            <person name="Merkel A.Y."/>
            <person name="Slobodkin A.I."/>
        </authorList>
    </citation>
    <scope>NUCLEOTIDE SEQUENCE</scope>
    <source>
        <strain evidence="8">M4Ah</strain>
    </source>
</reference>
<keyword evidence="5 6" id="KW-0472">Membrane</keyword>
<sequence length="401" mass="45312">MKKTVYLIIVFYIIQATIHNLGHPVTPAFVRELGIQDYMFGVFFASMSFGLMLGGPIWGVLSDQGKKKIYIVFGLLLYSIGQFFFAYSNNQYLMVFFRFLSGFGVASAITIFTSHVISISEPNDRAKHLAYTAAAFTLGASLGYWIGGFLSTNSIATSILGTSDFRIIFLIQSLLNTLYVVLIIFVFKEAKKIEPILKKVTFFKALKQVTKIEPSLLIFLISLTFMTIGSMNVSRYIDVYFNELGYNPQQLGTFVMATGLVSLFASIFIVPIFSKFKKQLVTISIIHILSALIIFYVFRANQFLLVMYTIFMVYVIFKAIYQPLEQSYISLQAKEEKYGTVMGIRQSFVSIGMVLGPLIGGFIYERSPLLLFDFSGIFFILGVLLLGIVYLLEKRKKLILE</sequence>
<feature type="transmembrane region" description="Helical" evidence="6">
    <location>
        <begin position="167"/>
        <end position="187"/>
    </location>
</feature>
<dbReference type="InterPro" id="IPR011701">
    <property type="entry name" value="MFS"/>
</dbReference>
<evidence type="ECO:0000256" key="3">
    <source>
        <dbReference type="ARBA" id="ARBA00022692"/>
    </source>
</evidence>
<keyword evidence="2" id="KW-1003">Cell membrane</keyword>
<dbReference type="SUPFAM" id="SSF103473">
    <property type="entry name" value="MFS general substrate transporter"/>
    <property type="match status" value="1"/>
</dbReference>
<dbReference type="Pfam" id="PF07690">
    <property type="entry name" value="MFS_1"/>
    <property type="match status" value="1"/>
</dbReference>
<gene>
    <name evidence="8" type="ORF">QJ521_07065</name>
</gene>
<dbReference type="InterPro" id="IPR001958">
    <property type="entry name" value="Tet-R_TetA/multi-R_MdtG-like"/>
</dbReference>
<dbReference type="Gene3D" id="1.20.1250.20">
    <property type="entry name" value="MFS general substrate transporter like domains"/>
    <property type="match status" value="1"/>
</dbReference>
<dbReference type="AlphaFoldDB" id="A0AAW6UBF6"/>
<feature type="transmembrane region" description="Helical" evidence="6">
    <location>
        <begin position="342"/>
        <end position="364"/>
    </location>
</feature>
<comment type="subcellular location">
    <subcellularLocation>
        <location evidence="1">Cell membrane</location>
        <topology evidence="1">Multi-pass membrane protein</topology>
    </subcellularLocation>
</comment>
<evidence type="ECO:0000256" key="6">
    <source>
        <dbReference type="SAM" id="Phobius"/>
    </source>
</evidence>
<comment type="caution">
    <text evidence="8">The sequence shown here is derived from an EMBL/GenBank/DDBJ whole genome shotgun (WGS) entry which is preliminary data.</text>
</comment>
<dbReference type="PANTHER" id="PTHR43124">
    <property type="entry name" value="PURINE EFFLUX PUMP PBUE"/>
    <property type="match status" value="1"/>
</dbReference>
<evidence type="ECO:0000256" key="1">
    <source>
        <dbReference type="ARBA" id="ARBA00004651"/>
    </source>
</evidence>
<evidence type="ECO:0000256" key="4">
    <source>
        <dbReference type="ARBA" id="ARBA00022989"/>
    </source>
</evidence>
<dbReference type="PROSITE" id="PS50850">
    <property type="entry name" value="MFS"/>
    <property type="match status" value="1"/>
</dbReference>
<dbReference type="PRINTS" id="PR01035">
    <property type="entry name" value="TCRTETA"/>
</dbReference>
<dbReference type="PANTHER" id="PTHR43124:SF3">
    <property type="entry name" value="CHLORAMPHENICOL EFFLUX PUMP RV0191"/>
    <property type="match status" value="1"/>
</dbReference>
<dbReference type="GO" id="GO:0022857">
    <property type="term" value="F:transmembrane transporter activity"/>
    <property type="evidence" value="ECO:0007669"/>
    <property type="project" value="InterPro"/>
</dbReference>
<feature type="domain" description="Major facilitator superfamily (MFS) profile" evidence="7">
    <location>
        <begin position="1"/>
        <end position="399"/>
    </location>
</feature>
<evidence type="ECO:0000256" key="2">
    <source>
        <dbReference type="ARBA" id="ARBA00022475"/>
    </source>
</evidence>
<evidence type="ECO:0000313" key="8">
    <source>
        <dbReference type="EMBL" id="MDI6453319.1"/>
    </source>
</evidence>
<dbReference type="RefSeq" id="WP_282839750.1">
    <property type="nucleotide sequence ID" value="NZ_JASCXW010000024.1"/>
</dbReference>
<dbReference type="Proteomes" id="UP001431532">
    <property type="component" value="Unassembled WGS sequence"/>
</dbReference>
<feature type="transmembrane region" description="Helical" evidence="6">
    <location>
        <begin position="93"/>
        <end position="117"/>
    </location>
</feature>
<feature type="transmembrane region" description="Helical" evidence="6">
    <location>
        <begin position="40"/>
        <end position="61"/>
    </location>
</feature>
<dbReference type="CDD" id="cd17325">
    <property type="entry name" value="MFS_MdtG_SLC18_like"/>
    <property type="match status" value="1"/>
</dbReference>
<dbReference type="GO" id="GO:0005886">
    <property type="term" value="C:plasma membrane"/>
    <property type="evidence" value="ECO:0007669"/>
    <property type="project" value="UniProtKB-SubCell"/>
</dbReference>
<evidence type="ECO:0000259" key="7">
    <source>
        <dbReference type="PROSITE" id="PS50850"/>
    </source>
</evidence>
<feature type="transmembrane region" description="Helical" evidence="6">
    <location>
        <begin position="370"/>
        <end position="392"/>
    </location>
</feature>
<feature type="transmembrane region" description="Helical" evidence="6">
    <location>
        <begin position="304"/>
        <end position="321"/>
    </location>
</feature>
<dbReference type="InterPro" id="IPR020846">
    <property type="entry name" value="MFS_dom"/>
</dbReference>
<dbReference type="InterPro" id="IPR050189">
    <property type="entry name" value="MFS_Efflux_Transporters"/>
</dbReference>
<feature type="transmembrane region" description="Helical" evidence="6">
    <location>
        <begin position="254"/>
        <end position="273"/>
    </location>
</feature>
<keyword evidence="9" id="KW-1185">Reference proteome</keyword>
<protein>
    <submittedName>
        <fullName evidence="8">MFS transporter</fullName>
    </submittedName>
</protein>
<proteinExistence type="predicted"/>
<dbReference type="EMBL" id="JASCXW010000024">
    <property type="protein sequence ID" value="MDI6453319.1"/>
    <property type="molecule type" value="Genomic_DNA"/>
</dbReference>